<feature type="region of interest" description="Disordered" evidence="2">
    <location>
        <begin position="1"/>
        <end position="47"/>
    </location>
</feature>
<evidence type="ECO:0000313" key="4">
    <source>
        <dbReference type="Proteomes" id="UP001431963"/>
    </source>
</evidence>
<organism evidence="3 4">
    <name type="scientific">Gemmobacter denitrificans</name>
    <dbReference type="NCBI Taxonomy" id="3123040"/>
    <lineage>
        <taxon>Bacteria</taxon>
        <taxon>Pseudomonadati</taxon>
        <taxon>Pseudomonadota</taxon>
        <taxon>Alphaproteobacteria</taxon>
        <taxon>Rhodobacterales</taxon>
        <taxon>Paracoccaceae</taxon>
        <taxon>Gemmobacter</taxon>
    </lineage>
</organism>
<keyword evidence="1" id="KW-0175">Coiled coil</keyword>
<dbReference type="EMBL" id="JBALHR010000003">
    <property type="protein sequence ID" value="MEH7827715.1"/>
    <property type="molecule type" value="Genomic_DNA"/>
</dbReference>
<proteinExistence type="predicted"/>
<comment type="caution">
    <text evidence="3">The sequence shown here is derived from an EMBL/GenBank/DDBJ whole genome shotgun (WGS) entry which is preliminary data.</text>
</comment>
<protein>
    <recommendedName>
        <fullName evidence="5">Inner membrane protein</fullName>
    </recommendedName>
</protein>
<dbReference type="Proteomes" id="UP001431963">
    <property type="component" value="Unassembled WGS sequence"/>
</dbReference>
<evidence type="ECO:0000256" key="2">
    <source>
        <dbReference type="SAM" id="MobiDB-lite"/>
    </source>
</evidence>
<accession>A0ABU8BSQ5</accession>
<name>A0ABU8BSQ5_9RHOB</name>
<gene>
    <name evidence="3" type="ORF">V6590_06120</name>
</gene>
<keyword evidence="4" id="KW-1185">Reference proteome</keyword>
<reference evidence="3" key="1">
    <citation type="submission" date="2024-02" db="EMBL/GenBank/DDBJ databases">
        <title>Genome sequences of strain Gemmobacter sp. JM10B15.</title>
        <authorList>
            <person name="Zhang M."/>
        </authorList>
    </citation>
    <scope>NUCLEOTIDE SEQUENCE</scope>
    <source>
        <strain evidence="3">JM10B15</strain>
    </source>
</reference>
<evidence type="ECO:0000313" key="3">
    <source>
        <dbReference type="EMBL" id="MEH7827715.1"/>
    </source>
</evidence>
<sequence length="359" mass="36377">MSEPEIKDSTPPLPAEGVNLTEDAAQDMAPPQPAPEAAAPAPATKTQTGGAGRFVGLLAGGVVAAGLGFGLATYGVQQGWPLLVAPPTEPATDLTADLAALQKALADQSARIDALANRPAPDLTAVEDRLAALEVAPAQTGPDLAALQAEIAALKAQVAQGGGADVSALVAEQVREQIGAALGEADALRAEAEAIRTETDRRGLLLRLEQALADGTATDGVLADLAAAGIILPEPLARYATAPMPMPQLQDSFSDAARAALKAAHQAELGQDATLGNRLTSFLKAQTGARPLTPQDGTSPEAILSRAEAALARGDLTATLAELDALPPTAAEPMAEWRAQAQARLDAGAALATLLAEQK</sequence>
<evidence type="ECO:0008006" key="5">
    <source>
        <dbReference type="Google" id="ProtNLM"/>
    </source>
</evidence>
<feature type="coiled-coil region" evidence="1">
    <location>
        <begin position="91"/>
        <end position="118"/>
    </location>
</feature>
<dbReference type="RefSeq" id="WP_335420983.1">
    <property type="nucleotide sequence ID" value="NZ_JBALHR010000003.1"/>
</dbReference>
<evidence type="ECO:0000256" key="1">
    <source>
        <dbReference type="SAM" id="Coils"/>
    </source>
</evidence>
<feature type="compositionally biased region" description="Low complexity" evidence="2">
    <location>
        <begin position="22"/>
        <end position="43"/>
    </location>
</feature>